<dbReference type="AlphaFoldDB" id="A0A8T3CYC7"/>
<organism evidence="5 6">
    <name type="scientific">Albula goreensis</name>
    <dbReference type="NCBI Taxonomy" id="1534307"/>
    <lineage>
        <taxon>Eukaryota</taxon>
        <taxon>Metazoa</taxon>
        <taxon>Chordata</taxon>
        <taxon>Craniata</taxon>
        <taxon>Vertebrata</taxon>
        <taxon>Euteleostomi</taxon>
        <taxon>Actinopterygii</taxon>
        <taxon>Neopterygii</taxon>
        <taxon>Teleostei</taxon>
        <taxon>Albuliformes</taxon>
        <taxon>Albulidae</taxon>
        <taxon>Albula</taxon>
    </lineage>
</organism>
<dbReference type="Proteomes" id="UP000829720">
    <property type="component" value="Unassembled WGS sequence"/>
</dbReference>
<protein>
    <recommendedName>
        <fullName evidence="4">Spermatogenesis-associated protein 6 N-terminal domain-containing protein</fullName>
    </recommendedName>
</protein>
<evidence type="ECO:0000313" key="6">
    <source>
        <dbReference type="Proteomes" id="UP000829720"/>
    </source>
</evidence>
<feature type="domain" description="Spermatogenesis-associated protein 6 N-terminal" evidence="4">
    <location>
        <begin position="10"/>
        <end position="147"/>
    </location>
</feature>
<dbReference type="OrthoDB" id="5963614at2759"/>
<evidence type="ECO:0000256" key="1">
    <source>
        <dbReference type="ARBA" id="ARBA00006215"/>
    </source>
</evidence>
<dbReference type="PANTHER" id="PTHR16435:SF5">
    <property type="entry name" value="SPERMATOGENESIS ASSOCIATED 6-LIKE PROTEIN"/>
    <property type="match status" value="1"/>
</dbReference>
<comment type="similarity">
    <text evidence="1">Belongs to the SPATA6 family.</text>
</comment>
<dbReference type="InterPro" id="IPR032732">
    <property type="entry name" value="SPATA6_N"/>
</dbReference>
<evidence type="ECO:0000256" key="3">
    <source>
        <dbReference type="SAM" id="MobiDB-lite"/>
    </source>
</evidence>
<evidence type="ECO:0000256" key="2">
    <source>
        <dbReference type="ARBA" id="ARBA00022553"/>
    </source>
</evidence>
<evidence type="ECO:0000313" key="5">
    <source>
        <dbReference type="EMBL" id="KAI1888527.1"/>
    </source>
</evidence>
<dbReference type="GO" id="GO:0032027">
    <property type="term" value="F:myosin light chain binding"/>
    <property type="evidence" value="ECO:0007669"/>
    <property type="project" value="InterPro"/>
</dbReference>
<sequence length="284" mass="32136">MSQKATKVVVELFLSAVTCPGVFLTEKDDVYLNVCIMRHYENSESVPSVFPFRFNQKMRFEKVFKHANDPAAVADLLQNEAVRFELIQQNPPAGELLAYFEEDARTFLFPEPKLAPSLPGVDREVLMTRAPYFPGIAPRIEFSTRTTLMEYSFRSEGVINPSLPSMNGARSERKQKLSHPLPPAVLKNERPITDSRGSTNQKRSSAWAPDPVEKSWMPGTDGRPDRQSKNMGPDSRHMWENIHQRVRSLLTTSSAMNRLANGATDSEIDDVMRRRCVLPHSCPT</sequence>
<feature type="compositionally biased region" description="Basic and acidic residues" evidence="3">
    <location>
        <begin position="222"/>
        <end position="236"/>
    </location>
</feature>
<proteinExistence type="inferred from homology"/>
<dbReference type="GO" id="GO:0120212">
    <property type="term" value="C:sperm head-tail coupling apparatus"/>
    <property type="evidence" value="ECO:0007669"/>
    <property type="project" value="InterPro"/>
</dbReference>
<evidence type="ECO:0000259" key="4">
    <source>
        <dbReference type="Pfam" id="PF14909"/>
    </source>
</evidence>
<accession>A0A8T3CYC7</accession>
<dbReference type="PANTHER" id="PTHR16435">
    <property type="entry name" value="SPERMATOGENESIS-ASSOCIATED PROTEIN 6 SPATA6"/>
    <property type="match status" value="1"/>
</dbReference>
<name>A0A8T3CYC7_9TELE</name>
<reference evidence="5" key="1">
    <citation type="submission" date="2021-01" db="EMBL/GenBank/DDBJ databases">
        <authorList>
            <person name="Zahm M."/>
            <person name="Roques C."/>
            <person name="Cabau C."/>
            <person name="Klopp C."/>
            <person name="Donnadieu C."/>
            <person name="Jouanno E."/>
            <person name="Lampietro C."/>
            <person name="Louis A."/>
            <person name="Herpin A."/>
            <person name="Echchiki A."/>
            <person name="Berthelot C."/>
            <person name="Parey E."/>
            <person name="Roest-Crollius H."/>
            <person name="Braasch I."/>
            <person name="Postlethwait J."/>
            <person name="Bobe J."/>
            <person name="Montfort J."/>
            <person name="Bouchez O."/>
            <person name="Begum T."/>
            <person name="Mejri S."/>
            <person name="Adams A."/>
            <person name="Chen W.-J."/>
            <person name="Guiguen Y."/>
        </authorList>
    </citation>
    <scope>NUCLEOTIDE SEQUENCE</scope>
    <source>
        <tissue evidence="5">Blood</tissue>
    </source>
</reference>
<feature type="region of interest" description="Disordered" evidence="3">
    <location>
        <begin position="160"/>
        <end position="236"/>
    </location>
</feature>
<keyword evidence="2" id="KW-0597">Phosphoprotein</keyword>
<dbReference type="EMBL" id="JAERUA010000017">
    <property type="protein sequence ID" value="KAI1888527.1"/>
    <property type="molecule type" value="Genomic_DNA"/>
</dbReference>
<gene>
    <name evidence="5" type="ORF">AGOR_G00186090</name>
</gene>
<dbReference type="Pfam" id="PF14909">
    <property type="entry name" value="SPATA6"/>
    <property type="match status" value="1"/>
</dbReference>
<feature type="compositionally biased region" description="Polar residues" evidence="3">
    <location>
        <begin position="195"/>
        <end position="204"/>
    </location>
</feature>
<dbReference type="InterPro" id="IPR042769">
    <property type="entry name" value="SPATA6_fam"/>
</dbReference>
<dbReference type="GO" id="GO:0007283">
    <property type="term" value="P:spermatogenesis"/>
    <property type="evidence" value="ECO:0007669"/>
    <property type="project" value="InterPro"/>
</dbReference>
<comment type="caution">
    <text evidence="5">The sequence shown here is derived from an EMBL/GenBank/DDBJ whole genome shotgun (WGS) entry which is preliminary data.</text>
</comment>
<keyword evidence="6" id="KW-1185">Reference proteome</keyword>